<comment type="caution">
    <text evidence="6">The sequence shown here is derived from an EMBL/GenBank/DDBJ whole genome shotgun (WGS) entry which is preliminary data.</text>
</comment>
<dbReference type="InterPro" id="IPR003593">
    <property type="entry name" value="AAA+_ATPase"/>
</dbReference>
<organism evidence="6 7">
    <name type="scientific">Candidatus Egerieisoma faecipullorum</name>
    <dbReference type="NCBI Taxonomy" id="2840963"/>
    <lineage>
        <taxon>Bacteria</taxon>
        <taxon>Bacillati</taxon>
        <taxon>Bacillota</taxon>
        <taxon>Clostridia</taxon>
        <taxon>Eubacteriales</taxon>
        <taxon>Clostridiaceae</taxon>
        <taxon>Clostridiaceae incertae sedis</taxon>
        <taxon>Candidatus Egerieisoma</taxon>
    </lineage>
</organism>
<protein>
    <submittedName>
        <fullName evidence="6">ABC transporter ATP-binding protein</fullName>
    </submittedName>
</protein>
<feature type="domain" description="ABC transporter" evidence="5">
    <location>
        <begin position="4"/>
        <end position="232"/>
    </location>
</feature>
<evidence type="ECO:0000313" key="7">
    <source>
        <dbReference type="Proteomes" id="UP000824089"/>
    </source>
</evidence>
<dbReference type="InterPro" id="IPR017911">
    <property type="entry name" value="MacB-like_ATP-bd"/>
</dbReference>
<evidence type="ECO:0000256" key="1">
    <source>
        <dbReference type="ARBA" id="ARBA00005417"/>
    </source>
</evidence>
<dbReference type="FunFam" id="3.40.50.300:FF:000032">
    <property type="entry name" value="Export ABC transporter ATP-binding protein"/>
    <property type="match status" value="1"/>
</dbReference>
<comment type="similarity">
    <text evidence="1">Belongs to the ABC transporter superfamily.</text>
</comment>
<evidence type="ECO:0000256" key="3">
    <source>
        <dbReference type="ARBA" id="ARBA00022741"/>
    </source>
</evidence>
<dbReference type="AlphaFoldDB" id="A0A9D1LAJ4"/>
<dbReference type="EMBL" id="DVMM01000064">
    <property type="protein sequence ID" value="HIU29303.1"/>
    <property type="molecule type" value="Genomic_DNA"/>
</dbReference>
<evidence type="ECO:0000256" key="4">
    <source>
        <dbReference type="ARBA" id="ARBA00022840"/>
    </source>
</evidence>
<dbReference type="GO" id="GO:0022857">
    <property type="term" value="F:transmembrane transporter activity"/>
    <property type="evidence" value="ECO:0007669"/>
    <property type="project" value="UniProtKB-ARBA"/>
</dbReference>
<sequence>MNLISFHNIIKSYPLGKERYTALHEISFEIREGELIAVTGASGSGKTTLLNLIGLLDTYDAGEYFFQNENVGKLSDRRKAELRNRSIGFVFQEYELLNNETALYNVSLPMYFSKTKVSRIRKTAEEMLRKVGLPETHFKKQVKCMSGGERQRVAIARALANDPQIILADEPTGSLDSQSADAVAEILIKLNEMGKTVVIVTHNPALAAKCRRQIVMKDGRLISECTALRDEKTK</sequence>
<accession>A0A9D1LAJ4</accession>
<dbReference type="SUPFAM" id="SSF52540">
    <property type="entry name" value="P-loop containing nucleoside triphosphate hydrolases"/>
    <property type="match status" value="1"/>
</dbReference>
<dbReference type="CDD" id="cd03255">
    <property type="entry name" value="ABC_MJ0796_LolCDE_FtsE"/>
    <property type="match status" value="1"/>
</dbReference>
<keyword evidence="3" id="KW-0547">Nucleotide-binding</keyword>
<dbReference type="PANTHER" id="PTHR42798:SF6">
    <property type="entry name" value="CELL DIVISION ATP-BINDING PROTEIN FTSE"/>
    <property type="match status" value="1"/>
</dbReference>
<reference evidence="6" key="2">
    <citation type="journal article" date="2021" name="PeerJ">
        <title>Extensive microbial diversity within the chicken gut microbiome revealed by metagenomics and culture.</title>
        <authorList>
            <person name="Gilroy R."/>
            <person name="Ravi A."/>
            <person name="Getino M."/>
            <person name="Pursley I."/>
            <person name="Horton D.L."/>
            <person name="Alikhan N.F."/>
            <person name="Baker D."/>
            <person name="Gharbi K."/>
            <person name="Hall N."/>
            <person name="Watson M."/>
            <person name="Adriaenssens E.M."/>
            <person name="Foster-Nyarko E."/>
            <person name="Jarju S."/>
            <person name="Secka A."/>
            <person name="Antonio M."/>
            <person name="Oren A."/>
            <person name="Chaudhuri R.R."/>
            <person name="La Ragione R."/>
            <person name="Hildebrand F."/>
            <person name="Pallen M.J."/>
        </authorList>
    </citation>
    <scope>NUCLEOTIDE SEQUENCE</scope>
    <source>
        <strain evidence="6">CHK195-4489</strain>
    </source>
</reference>
<proteinExistence type="inferred from homology"/>
<name>A0A9D1LAJ4_9CLOT</name>
<evidence type="ECO:0000259" key="5">
    <source>
        <dbReference type="PROSITE" id="PS50893"/>
    </source>
</evidence>
<dbReference type="InterPro" id="IPR017871">
    <property type="entry name" value="ABC_transporter-like_CS"/>
</dbReference>
<dbReference type="GO" id="GO:0098796">
    <property type="term" value="C:membrane protein complex"/>
    <property type="evidence" value="ECO:0007669"/>
    <property type="project" value="UniProtKB-ARBA"/>
</dbReference>
<evidence type="ECO:0000256" key="2">
    <source>
        <dbReference type="ARBA" id="ARBA00022448"/>
    </source>
</evidence>
<dbReference type="Gene3D" id="3.40.50.300">
    <property type="entry name" value="P-loop containing nucleotide triphosphate hydrolases"/>
    <property type="match status" value="1"/>
</dbReference>
<dbReference type="Pfam" id="PF00005">
    <property type="entry name" value="ABC_tran"/>
    <property type="match status" value="1"/>
</dbReference>
<dbReference type="InterPro" id="IPR003439">
    <property type="entry name" value="ABC_transporter-like_ATP-bd"/>
</dbReference>
<keyword evidence="4 6" id="KW-0067">ATP-binding</keyword>
<dbReference type="GO" id="GO:0005524">
    <property type="term" value="F:ATP binding"/>
    <property type="evidence" value="ECO:0007669"/>
    <property type="project" value="UniProtKB-KW"/>
</dbReference>
<dbReference type="Proteomes" id="UP000824089">
    <property type="component" value="Unassembled WGS sequence"/>
</dbReference>
<dbReference type="PROSITE" id="PS00211">
    <property type="entry name" value="ABC_TRANSPORTER_1"/>
    <property type="match status" value="1"/>
</dbReference>
<dbReference type="SMART" id="SM00382">
    <property type="entry name" value="AAA"/>
    <property type="match status" value="1"/>
</dbReference>
<gene>
    <name evidence="6" type="ORF">IAD50_03280</name>
</gene>
<dbReference type="PROSITE" id="PS50893">
    <property type="entry name" value="ABC_TRANSPORTER_2"/>
    <property type="match status" value="1"/>
</dbReference>
<dbReference type="InterPro" id="IPR027417">
    <property type="entry name" value="P-loop_NTPase"/>
</dbReference>
<dbReference type="PANTHER" id="PTHR42798">
    <property type="entry name" value="LIPOPROTEIN-RELEASING SYSTEM ATP-BINDING PROTEIN LOLD"/>
    <property type="match status" value="1"/>
</dbReference>
<reference evidence="6" key="1">
    <citation type="submission" date="2020-10" db="EMBL/GenBank/DDBJ databases">
        <authorList>
            <person name="Gilroy R."/>
        </authorList>
    </citation>
    <scope>NUCLEOTIDE SEQUENCE</scope>
    <source>
        <strain evidence="6">CHK195-4489</strain>
    </source>
</reference>
<keyword evidence="2" id="KW-0813">Transport</keyword>
<dbReference type="GO" id="GO:0016887">
    <property type="term" value="F:ATP hydrolysis activity"/>
    <property type="evidence" value="ECO:0007669"/>
    <property type="project" value="InterPro"/>
</dbReference>
<evidence type="ECO:0000313" key="6">
    <source>
        <dbReference type="EMBL" id="HIU29303.1"/>
    </source>
</evidence>